<dbReference type="CDD" id="cd05008">
    <property type="entry name" value="SIS_GlmS_GlmD_1"/>
    <property type="match status" value="1"/>
</dbReference>
<dbReference type="AlphaFoldDB" id="A0A0G0K432"/>
<evidence type="ECO:0000256" key="4">
    <source>
        <dbReference type="ARBA" id="ARBA00022737"/>
    </source>
</evidence>
<evidence type="ECO:0000313" key="7">
    <source>
        <dbReference type="Proteomes" id="UP000034022"/>
    </source>
</evidence>
<evidence type="ECO:0000256" key="3">
    <source>
        <dbReference type="ARBA" id="ARBA00016090"/>
    </source>
</evidence>
<proteinExistence type="predicted"/>
<sequence>MSKNLKKIQQDLPHNMIRDIYEQPGIIKNLIEEHVDVKKKKILFKDFGIDDGKMKKINRIVFLACGSSYHASLIGRYALAQYAEIESEVEFADEFVSRKAKVDSKTLIIAVSQSGETGDVNKAVKMAKKQKATIISMTNGIDSTLDKQSNYTIFNQAGKELALAATKTFTSQLLLMTLFAIFLGQQFQKTKQKEVVRIVNEIIKLPKKIDLVLKQNINLQIIANKYYKLDNILVLGKYYQYPLALEAALKLKETTYMHGEGFAAGEFSHGPLAICDKNRPCLFFVPQGNDYDEMKALIKRVKDLKRKAICVTNVGNRQLIKSADTVVFVPKTLDLFFPLLAVVSIQILAYHITLLKGINPDKPRFLSKFVK</sequence>
<dbReference type="EC" id="2.6.1.16" evidence="2"/>
<reference evidence="6 7" key="1">
    <citation type="journal article" date="2015" name="Nature">
        <title>rRNA introns, odd ribosomes, and small enigmatic genomes across a large radiation of phyla.</title>
        <authorList>
            <person name="Brown C.T."/>
            <person name="Hug L.A."/>
            <person name="Thomas B.C."/>
            <person name="Sharon I."/>
            <person name="Castelle C.J."/>
            <person name="Singh A."/>
            <person name="Wilkins M.J."/>
            <person name="Williams K.H."/>
            <person name="Banfield J.F."/>
        </authorList>
    </citation>
    <scope>NUCLEOTIDE SEQUENCE [LARGE SCALE GENOMIC DNA]</scope>
</reference>
<comment type="catalytic activity">
    <reaction evidence="1">
        <text>D-fructose 6-phosphate + L-glutamine = D-glucosamine 6-phosphate + L-glutamate</text>
        <dbReference type="Rhea" id="RHEA:13237"/>
        <dbReference type="ChEBI" id="CHEBI:29985"/>
        <dbReference type="ChEBI" id="CHEBI:58359"/>
        <dbReference type="ChEBI" id="CHEBI:58725"/>
        <dbReference type="ChEBI" id="CHEBI:61527"/>
        <dbReference type="EC" id="2.6.1.16"/>
    </reaction>
</comment>
<comment type="caution">
    <text evidence="6">The sequence shown here is derived from an EMBL/GenBank/DDBJ whole genome shotgun (WGS) entry which is preliminary data.</text>
</comment>
<evidence type="ECO:0000313" key="6">
    <source>
        <dbReference type="EMBL" id="KKQ70185.1"/>
    </source>
</evidence>
<dbReference type="PATRIC" id="fig|1618638.3.peg.719"/>
<keyword evidence="6" id="KW-0032">Aminotransferase</keyword>
<gene>
    <name evidence="6" type="ORF">US91_C0006G0022</name>
</gene>
<evidence type="ECO:0000256" key="2">
    <source>
        <dbReference type="ARBA" id="ARBA00012916"/>
    </source>
</evidence>
<dbReference type="Gene3D" id="3.40.50.10490">
    <property type="entry name" value="Glucose-6-phosphate isomerase like protein, domain 1"/>
    <property type="match status" value="2"/>
</dbReference>
<dbReference type="GO" id="GO:0097367">
    <property type="term" value="F:carbohydrate derivative binding"/>
    <property type="evidence" value="ECO:0007669"/>
    <property type="project" value="InterPro"/>
</dbReference>
<dbReference type="Proteomes" id="UP000034022">
    <property type="component" value="Unassembled WGS sequence"/>
</dbReference>
<dbReference type="InterPro" id="IPR035490">
    <property type="entry name" value="GlmS/FrlB_SIS"/>
</dbReference>
<dbReference type="GO" id="GO:0004360">
    <property type="term" value="F:glutamine-fructose-6-phosphate transaminase (isomerizing) activity"/>
    <property type="evidence" value="ECO:0007669"/>
    <property type="project" value="UniProtKB-EC"/>
</dbReference>
<keyword evidence="6" id="KW-0808">Transferase</keyword>
<evidence type="ECO:0000256" key="1">
    <source>
        <dbReference type="ARBA" id="ARBA00001031"/>
    </source>
</evidence>
<dbReference type="GO" id="GO:0006487">
    <property type="term" value="P:protein N-linked glycosylation"/>
    <property type="evidence" value="ECO:0007669"/>
    <property type="project" value="TreeGrafter"/>
</dbReference>
<feature type="domain" description="SIS" evidence="5">
    <location>
        <begin position="222"/>
        <end position="363"/>
    </location>
</feature>
<feature type="domain" description="SIS" evidence="5">
    <location>
        <begin position="49"/>
        <end position="189"/>
    </location>
</feature>
<protein>
    <recommendedName>
        <fullName evidence="3">Glutamine--fructose-6-phosphate aminotransferase [isomerizing]</fullName>
        <ecNumber evidence="2">2.6.1.16</ecNumber>
    </recommendedName>
</protein>
<dbReference type="PANTHER" id="PTHR10937">
    <property type="entry name" value="GLUCOSAMINE--FRUCTOSE-6-PHOSPHATE AMINOTRANSFERASE, ISOMERIZING"/>
    <property type="match status" value="1"/>
</dbReference>
<name>A0A0G0K432_9BACT</name>
<organism evidence="6 7">
    <name type="scientific">Candidatus Falkowbacteria bacterium GW2011_GWE1_38_31</name>
    <dbReference type="NCBI Taxonomy" id="1618638"/>
    <lineage>
        <taxon>Bacteria</taxon>
        <taxon>Candidatus Falkowiibacteriota</taxon>
    </lineage>
</organism>
<dbReference type="PROSITE" id="PS51464">
    <property type="entry name" value="SIS"/>
    <property type="match status" value="2"/>
</dbReference>
<dbReference type="PANTHER" id="PTHR10937:SF0">
    <property type="entry name" value="GLUTAMINE--FRUCTOSE-6-PHOSPHATE TRANSAMINASE (ISOMERIZING)"/>
    <property type="match status" value="1"/>
</dbReference>
<evidence type="ECO:0000259" key="5">
    <source>
        <dbReference type="PROSITE" id="PS51464"/>
    </source>
</evidence>
<dbReference type="EMBL" id="LBUU01000006">
    <property type="protein sequence ID" value="KKQ70185.1"/>
    <property type="molecule type" value="Genomic_DNA"/>
</dbReference>
<dbReference type="GO" id="GO:0006002">
    <property type="term" value="P:fructose 6-phosphate metabolic process"/>
    <property type="evidence" value="ECO:0007669"/>
    <property type="project" value="TreeGrafter"/>
</dbReference>
<dbReference type="InterPro" id="IPR035466">
    <property type="entry name" value="GlmS/AgaS_SIS"/>
</dbReference>
<dbReference type="InterPro" id="IPR046348">
    <property type="entry name" value="SIS_dom_sf"/>
</dbReference>
<dbReference type="GO" id="GO:0006047">
    <property type="term" value="P:UDP-N-acetylglucosamine metabolic process"/>
    <property type="evidence" value="ECO:0007669"/>
    <property type="project" value="TreeGrafter"/>
</dbReference>
<dbReference type="Pfam" id="PF01380">
    <property type="entry name" value="SIS"/>
    <property type="match status" value="2"/>
</dbReference>
<dbReference type="SUPFAM" id="SSF53697">
    <property type="entry name" value="SIS domain"/>
    <property type="match status" value="1"/>
</dbReference>
<accession>A0A0G0K432</accession>
<keyword evidence="4" id="KW-0677">Repeat</keyword>
<dbReference type="CDD" id="cd05009">
    <property type="entry name" value="SIS_GlmS_GlmD_2"/>
    <property type="match status" value="1"/>
</dbReference>
<dbReference type="InterPro" id="IPR001347">
    <property type="entry name" value="SIS_dom"/>
</dbReference>